<dbReference type="AlphaFoldDB" id="A0A2T1DDJ7"/>
<accession>A0A2T1DDJ7</accession>
<dbReference type="InterPro" id="IPR049891">
    <property type="entry name" value="CTB"/>
</dbReference>
<dbReference type="STRING" id="1920490.GCA_001895925_00339"/>
<sequence>MSDDQIKPTDAVELSDEELEDVAGGFNLRLNAAFFRQTNISTSQETGGYGSSKSTFAAENIESVGLQILITDASAEDLDALSGLLGSATAIDGSD</sequence>
<organism evidence="1 2">
    <name type="scientific">Phormidesmis priestleyi ULC007</name>
    <dbReference type="NCBI Taxonomy" id="1920490"/>
    <lineage>
        <taxon>Bacteria</taxon>
        <taxon>Bacillati</taxon>
        <taxon>Cyanobacteriota</taxon>
        <taxon>Cyanophyceae</taxon>
        <taxon>Leptolyngbyales</taxon>
        <taxon>Leptolyngbyaceae</taxon>
        <taxon>Phormidesmis</taxon>
    </lineage>
</organism>
<name>A0A2T1DDJ7_9CYAN</name>
<reference evidence="1 2" key="1">
    <citation type="submission" date="2018-02" db="EMBL/GenBank/DDBJ databases">
        <authorList>
            <person name="Cohen D.B."/>
            <person name="Kent A.D."/>
        </authorList>
    </citation>
    <scope>NUCLEOTIDE SEQUENCE [LARGE SCALE GENOMIC DNA]</scope>
    <source>
        <strain evidence="1 2">ULC007</strain>
    </source>
</reference>
<keyword evidence="2" id="KW-1185">Reference proteome</keyword>
<comment type="caution">
    <text evidence="1">The sequence shown here is derived from an EMBL/GenBank/DDBJ whole genome shotgun (WGS) entry which is preliminary data.</text>
</comment>
<dbReference type="EMBL" id="PVWG01000016">
    <property type="protein sequence ID" value="PSB18558.1"/>
    <property type="molecule type" value="Genomic_DNA"/>
</dbReference>
<dbReference type="Proteomes" id="UP000238634">
    <property type="component" value="Unassembled WGS sequence"/>
</dbReference>
<gene>
    <name evidence="1" type="ORF">C7B65_14770</name>
</gene>
<dbReference type="NCBIfam" id="NF038167">
    <property type="entry name" value="cyan_ocin_like"/>
    <property type="match status" value="1"/>
</dbReference>
<dbReference type="RefSeq" id="WP_073072440.1">
    <property type="nucleotide sequence ID" value="NZ_MPPI01000016.1"/>
</dbReference>
<evidence type="ECO:0000313" key="2">
    <source>
        <dbReference type="Proteomes" id="UP000238634"/>
    </source>
</evidence>
<reference evidence="1 2" key="2">
    <citation type="submission" date="2018-03" db="EMBL/GenBank/DDBJ databases">
        <title>The ancient ancestry and fast evolution of plastids.</title>
        <authorList>
            <person name="Moore K.R."/>
            <person name="Magnabosco C."/>
            <person name="Momper L."/>
            <person name="Gold D.A."/>
            <person name="Bosak T."/>
            <person name="Fournier G.P."/>
        </authorList>
    </citation>
    <scope>NUCLEOTIDE SEQUENCE [LARGE SCALE GENOMIC DNA]</scope>
    <source>
        <strain evidence="1 2">ULC007</strain>
    </source>
</reference>
<protein>
    <submittedName>
        <fullName evidence="1">Uncharacterized protein</fullName>
    </submittedName>
</protein>
<proteinExistence type="predicted"/>
<evidence type="ECO:0000313" key="1">
    <source>
        <dbReference type="EMBL" id="PSB18558.1"/>
    </source>
</evidence>
<dbReference type="OrthoDB" id="517939at2"/>